<evidence type="ECO:0000313" key="1">
    <source>
        <dbReference type="EMBL" id="KAE9627826.1"/>
    </source>
</evidence>
<dbReference type="AlphaFoldDB" id="A0A6A4RCK7"/>
<sequence>MSNPVSPKISRPIQLPEYADRIELARIITEIYFPVSARTLRTWPLTVCRPSKRALHKTQEALDYAEHKLATAPRYRQNGA</sequence>
<organism evidence="1 2">
    <name type="scientific">Parasedimentitalea maritima</name>
    <dbReference type="NCBI Taxonomy" id="2578117"/>
    <lineage>
        <taxon>Bacteria</taxon>
        <taxon>Pseudomonadati</taxon>
        <taxon>Pseudomonadota</taxon>
        <taxon>Alphaproteobacteria</taxon>
        <taxon>Rhodobacterales</taxon>
        <taxon>Paracoccaceae</taxon>
        <taxon>Parasedimentitalea</taxon>
    </lineage>
</organism>
<gene>
    <name evidence="1" type="ORF">GP644_17135</name>
</gene>
<proteinExistence type="predicted"/>
<name>A0A6A4RCK7_9RHOB</name>
<dbReference type="EMBL" id="WSFO01000011">
    <property type="protein sequence ID" value="KAE9627826.1"/>
    <property type="molecule type" value="Genomic_DNA"/>
</dbReference>
<protein>
    <submittedName>
        <fullName evidence="1">Uncharacterized protein</fullName>
    </submittedName>
</protein>
<evidence type="ECO:0000313" key="2">
    <source>
        <dbReference type="Proteomes" id="UP000441586"/>
    </source>
</evidence>
<dbReference type="Proteomes" id="UP000441586">
    <property type="component" value="Unassembled WGS sequence"/>
</dbReference>
<comment type="caution">
    <text evidence="1">The sequence shown here is derived from an EMBL/GenBank/DDBJ whole genome shotgun (WGS) entry which is preliminary data.</text>
</comment>
<reference evidence="1 2" key="1">
    <citation type="submission" date="2019-12" db="EMBL/GenBank/DDBJ databases">
        <authorList>
            <person name="Zhang Y.-J."/>
        </authorList>
    </citation>
    <scope>NUCLEOTIDE SEQUENCE [LARGE SCALE GENOMIC DNA]</scope>
    <source>
        <strain evidence="1 2">H18S-6</strain>
    </source>
</reference>
<dbReference type="RefSeq" id="WP_158980580.1">
    <property type="nucleotide sequence ID" value="NZ_WSFO01000011.1"/>
</dbReference>
<accession>A0A6A4RCK7</accession>